<dbReference type="Gene3D" id="3.30.9.10">
    <property type="entry name" value="D-Amino Acid Oxidase, subunit A, domain 2"/>
    <property type="match status" value="1"/>
</dbReference>
<name>A0A1G8K531_9RHOB</name>
<dbReference type="PANTHER" id="PTHR13847:SF281">
    <property type="entry name" value="FAD DEPENDENT OXIDOREDUCTASE DOMAIN-CONTAINING PROTEIN"/>
    <property type="match status" value="1"/>
</dbReference>
<keyword evidence="1" id="KW-0560">Oxidoreductase</keyword>
<protein>
    <submittedName>
        <fullName evidence="3">Glycine/D-amino acid oxidase</fullName>
    </submittedName>
</protein>
<dbReference type="AlphaFoldDB" id="A0A1G8K531"/>
<dbReference type="SUPFAM" id="SSF51905">
    <property type="entry name" value="FAD/NAD(P)-binding domain"/>
    <property type="match status" value="1"/>
</dbReference>
<dbReference type="STRING" id="555512.SAMN04487993_10043"/>
<evidence type="ECO:0000256" key="1">
    <source>
        <dbReference type="ARBA" id="ARBA00023002"/>
    </source>
</evidence>
<dbReference type="Gene3D" id="3.50.50.60">
    <property type="entry name" value="FAD/NAD(P)-binding domain"/>
    <property type="match status" value="1"/>
</dbReference>
<accession>A0A1G8K531</accession>
<dbReference type="Proteomes" id="UP000199093">
    <property type="component" value="Unassembled WGS sequence"/>
</dbReference>
<dbReference type="Pfam" id="PF01266">
    <property type="entry name" value="DAO"/>
    <property type="match status" value="1"/>
</dbReference>
<evidence type="ECO:0000259" key="2">
    <source>
        <dbReference type="Pfam" id="PF01266"/>
    </source>
</evidence>
<feature type="domain" description="FAD dependent oxidoreductase" evidence="2">
    <location>
        <begin position="27"/>
        <end position="374"/>
    </location>
</feature>
<keyword evidence="4" id="KW-1185">Reference proteome</keyword>
<dbReference type="InterPro" id="IPR036188">
    <property type="entry name" value="FAD/NAD-bd_sf"/>
</dbReference>
<gene>
    <name evidence="3" type="ORF">SAMN04487993_10043</name>
</gene>
<dbReference type="GO" id="GO:0016491">
    <property type="term" value="F:oxidoreductase activity"/>
    <property type="evidence" value="ECO:0007669"/>
    <property type="project" value="UniProtKB-KW"/>
</dbReference>
<sequence length="418" mass="44458">MPLTSIWAATAPAPADLPPLHESLRTDVLVIGAGFQGLSTALHLAEAGVDVVLLEARQPGHGASGRNGGQVIPGLKDDPDALDQLWGAQATEFAGSTAARLFALVDRLGIDCDAQQAGWIQAGMAQVHLPGLRARMTQWAARGAPVDWLDAAAMERATGSRSFCGGWIDRRAGKIHPLKFARGLAQAALAAGARLYGDTPVVSLVRDGGVWQARTGRGATVSADRVVLASNVYTPAGFDPDLRRATLPAHSFQVATAPLDPDDLARILPHGAVVSEARRVGTYFRIGPENRLMLGGRGSFAEPQGPAAFHRIAAELTRLFGRSFAMDHHWFGRVGMTPDHRLRLLAPAPGLLAATGFNGRGVALATALGQVMAAHLAHGTPLPLPVEDRLRPLPFHGLHPVYGSLAIEYYRLRDRMDR</sequence>
<reference evidence="3 4" key="1">
    <citation type="submission" date="2016-10" db="EMBL/GenBank/DDBJ databases">
        <authorList>
            <person name="de Groot N.N."/>
        </authorList>
    </citation>
    <scope>NUCLEOTIDE SEQUENCE [LARGE SCALE GENOMIC DNA]</scope>
    <source>
        <strain evidence="3 4">DSM 26424</strain>
    </source>
</reference>
<dbReference type="InterPro" id="IPR006076">
    <property type="entry name" value="FAD-dep_OxRdtase"/>
</dbReference>
<dbReference type="OrthoDB" id="9806601at2"/>
<dbReference type="EMBL" id="FNEJ01000004">
    <property type="protein sequence ID" value="SDI37920.1"/>
    <property type="molecule type" value="Genomic_DNA"/>
</dbReference>
<evidence type="ECO:0000313" key="3">
    <source>
        <dbReference type="EMBL" id="SDI37920.1"/>
    </source>
</evidence>
<dbReference type="GO" id="GO:0005737">
    <property type="term" value="C:cytoplasm"/>
    <property type="evidence" value="ECO:0007669"/>
    <property type="project" value="TreeGrafter"/>
</dbReference>
<evidence type="ECO:0000313" key="4">
    <source>
        <dbReference type="Proteomes" id="UP000199093"/>
    </source>
</evidence>
<organism evidence="3 4">
    <name type="scientific">Salipiger marinus</name>
    <dbReference type="NCBI Taxonomy" id="555512"/>
    <lineage>
        <taxon>Bacteria</taxon>
        <taxon>Pseudomonadati</taxon>
        <taxon>Pseudomonadota</taxon>
        <taxon>Alphaproteobacteria</taxon>
        <taxon>Rhodobacterales</taxon>
        <taxon>Roseobacteraceae</taxon>
        <taxon>Salipiger</taxon>
    </lineage>
</organism>
<dbReference type="RefSeq" id="WP_089844687.1">
    <property type="nucleotide sequence ID" value="NZ_FNEJ01000004.1"/>
</dbReference>
<proteinExistence type="predicted"/>
<dbReference type="PANTHER" id="PTHR13847">
    <property type="entry name" value="SARCOSINE DEHYDROGENASE-RELATED"/>
    <property type="match status" value="1"/>
</dbReference>